<keyword evidence="4 7" id="KW-0812">Transmembrane</keyword>
<keyword evidence="5 7" id="KW-1133">Transmembrane helix</keyword>
<accession>A0A1B1YFG9</accession>
<dbReference type="EMBL" id="CP014672">
    <property type="protein sequence ID" value="ANW99490.1"/>
    <property type="molecule type" value="Genomic_DNA"/>
</dbReference>
<feature type="transmembrane region" description="Helical" evidence="7">
    <location>
        <begin position="109"/>
        <end position="126"/>
    </location>
</feature>
<dbReference type="OrthoDB" id="9786413at2"/>
<evidence type="ECO:0000256" key="7">
    <source>
        <dbReference type="RuleBase" id="RU363032"/>
    </source>
</evidence>
<feature type="transmembrane region" description="Helical" evidence="7">
    <location>
        <begin position="78"/>
        <end position="97"/>
    </location>
</feature>
<proteinExistence type="inferred from homology"/>
<evidence type="ECO:0000256" key="2">
    <source>
        <dbReference type="ARBA" id="ARBA00022448"/>
    </source>
</evidence>
<dbReference type="SUPFAM" id="SSF161098">
    <property type="entry name" value="MetI-like"/>
    <property type="match status" value="1"/>
</dbReference>
<feature type="transmembrane region" description="Helical" evidence="7">
    <location>
        <begin position="269"/>
        <end position="286"/>
    </location>
</feature>
<comment type="subcellular location">
    <subcellularLocation>
        <location evidence="1 7">Cell membrane</location>
        <topology evidence="1 7">Multi-pass membrane protein</topology>
    </subcellularLocation>
</comment>
<dbReference type="GO" id="GO:0005886">
    <property type="term" value="C:plasma membrane"/>
    <property type="evidence" value="ECO:0007669"/>
    <property type="project" value="UniProtKB-SubCell"/>
</dbReference>
<evidence type="ECO:0000313" key="10">
    <source>
        <dbReference type="Proteomes" id="UP000092971"/>
    </source>
</evidence>
<name>A0A1B1YFG9_THEST</name>
<protein>
    <submittedName>
        <fullName evidence="9">ABC transporter permease</fullName>
    </submittedName>
</protein>
<dbReference type="RefSeq" id="WP_015359895.1">
    <property type="nucleotide sequence ID" value="NZ_CP014672.1"/>
</dbReference>
<evidence type="ECO:0000256" key="5">
    <source>
        <dbReference type="ARBA" id="ARBA00022989"/>
    </source>
</evidence>
<dbReference type="InterPro" id="IPR035906">
    <property type="entry name" value="MetI-like_sf"/>
</dbReference>
<dbReference type="PROSITE" id="PS50928">
    <property type="entry name" value="ABC_TM1"/>
    <property type="match status" value="1"/>
</dbReference>
<gene>
    <name evidence="9" type="ORF">CSTERTH_10855</name>
</gene>
<feature type="transmembrane region" description="Helical" evidence="7">
    <location>
        <begin position="157"/>
        <end position="182"/>
    </location>
</feature>
<dbReference type="InterPro" id="IPR000515">
    <property type="entry name" value="MetI-like"/>
</dbReference>
<dbReference type="InterPro" id="IPR051393">
    <property type="entry name" value="ABC_transporter_permease"/>
</dbReference>
<sequence>MNGNRKLLNKIGSFVLFMGPSLFAFTCVLLIPLVYGIYLTFTDYSPIKMSYEFVGINNFKAVFSDKEFWQQFGKTLKYVLYSTIFCNILAFLLAFLLTGNIKGRDFLRAGFFTPNLIGGIVLGYIWKFLFSNVVTKLGEILDYQFLKTSFLTHPERAIVSMIIVTVWQYAGYLMIIYIAGFVSIPQDVDEAAEIDGATGFRRLWHITMPLMVPSFIICFFIIISRGFMTYDLNLALTNGQPYGSTRLAAMHIYQKAFQANEYGIGQAEAIIFFVTVAIVAVTQVLLTKRFEVEA</sequence>
<evidence type="ECO:0000259" key="8">
    <source>
        <dbReference type="PROSITE" id="PS50928"/>
    </source>
</evidence>
<feature type="transmembrane region" description="Helical" evidence="7">
    <location>
        <begin position="203"/>
        <end position="223"/>
    </location>
</feature>
<dbReference type="CDD" id="cd06261">
    <property type="entry name" value="TM_PBP2"/>
    <property type="match status" value="1"/>
</dbReference>
<dbReference type="Proteomes" id="UP000092971">
    <property type="component" value="Chromosome"/>
</dbReference>
<dbReference type="GO" id="GO:0055085">
    <property type="term" value="P:transmembrane transport"/>
    <property type="evidence" value="ECO:0007669"/>
    <property type="project" value="InterPro"/>
</dbReference>
<evidence type="ECO:0000256" key="3">
    <source>
        <dbReference type="ARBA" id="ARBA00022475"/>
    </source>
</evidence>
<keyword evidence="3" id="KW-1003">Cell membrane</keyword>
<reference evidence="9 10" key="1">
    <citation type="submission" date="2016-02" db="EMBL/GenBank/DDBJ databases">
        <title>Comparison of Clostridium stercorarium subspecies using comparative genomics and transcriptomics.</title>
        <authorList>
            <person name="Schellenberg J."/>
            <person name="Thallinger G."/>
            <person name="Levin D.B."/>
            <person name="Zhang X."/>
            <person name="Alvare G."/>
            <person name="Fristensky B."/>
            <person name="Sparling R."/>
        </authorList>
    </citation>
    <scope>NUCLEOTIDE SEQUENCE [LARGE SCALE GENOMIC DNA]</scope>
    <source>
        <strain evidence="9 10">DSM 2910</strain>
    </source>
</reference>
<comment type="similarity">
    <text evidence="7">Belongs to the binding-protein-dependent transport system permease family.</text>
</comment>
<dbReference type="Gene3D" id="1.10.3720.10">
    <property type="entry name" value="MetI-like"/>
    <property type="match status" value="1"/>
</dbReference>
<dbReference type="PANTHER" id="PTHR30193:SF41">
    <property type="entry name" value="DIACETYLCHITOBIOSE UPTAKE SYSTEM PERMEASE PROTEIN NGCF"/>
    <property type="match status" value="1"/>
</dbReference>
<keyword evidence="2 7" id="KW-0813">Transport</keyword>
<evidence type="ECO:0000256" key="1">
    <source>
        <dbReference type="ARBA" id="ARBA00004651"/>
    </source>
</evidence>
<organism evidence="9 10">
    <name type="scientific">Thermoclostridium stercorarium subsp. thermolacticum DSM 2910</name>
    <dbReference type="NCBI Taxonomy" id="1121336"/>
    <lineage>
        <taxon>Bacteria</taxon>
        <taxon>Bacillati</taxon>
        <taxon>Bacillota</taxon>
        <taxon>Clostridia</taxon>
        <taxon>Eubacteriales</taxon>
        <taxon>Oscillospiraceae</taxon>
        <taxon>Thermoclostridium</taxon>
    </lineage>
</organism>
<evidence type="ECO:0000313" key="9">
    <source>
        <dbReference type="EMBL" id="ANW99490.1"/>
    </source>
</evidence>
<dbReference type="AlphaFoldDB" id="A0A1B1YFG9"/>
<dbReference type="PANTHER" id="PTHR30193">
    <property type="entry name" value="ABC TRANSPORTER PERMEASE PROTEIN"/>
    <property type="match status" value="1"/>
</dbReference>
<feature type="domain" description="ABC transmembrane type-1" evidence="8">
    <location>
        <begin position="72"/>
        <end position="283"/>
    </location>
</feature>
<evidence type="ECO:0000256" key="4">
    <source>
        <dbReference type="ARBA" id="ARBA00022692"/>
    </source>
</evidence>
<feature type="transmembrane region" description="Helical" evidence="7">
    <location>
        <begin position="12"/>
        <end position="38"/>
    </location>
</feature>
<keyword evidence="6 7" id="KW-0472">Membrane</keyword>
<dbReference type="Pfam" id="PF00528">
    <property type="entry name" value="BPD_transp_1"/>
    <property type="match status" value="1"/>
</dbReference>
<evidence type="ECO:0000256" key="6">
    <source>
        <dbReference type="ARBA" id="ARBA00023136"/>
    </source>
</evidence>